<dbReference type="GO" id="GO:0005524">
    <property type="term" value="F:ATP binding"/>
    <property type="evidence" value="ECO:0007669"/>
    <property type="project" value="UniProtKB-KW"/>
</dbReference>
<evidence type="ECO:0000259" key="5">
    <source>
        <dbReference type="PROSITE" id="PS50893"/>
    </source>
</evidence>
<dbReference type="PROSITE" id="PS00211">
    <property type="entry name" value="ABC_TRANSPORTER_1"/>
    <property type="match status" value="1"/>
</dbReference>
<dbReference type="KEGG" id="pacr:FXN63_24380"/>
<reference evidence="6 7" key="1">
    <citation type="submission" date="2019-08" db="EMBL/GenBank/DDBJ databases">
        <title>Amphibian skin-associated Pigmentiphaga: genome sequence and occurrence across geography and hosts.</title>
        <authorList>
            <person name="Bletz M.C."/>
            <person name="Bunk B."/>
            <person name="Sproeer C."/>
            <person name="Biwer P."/>
            <person name="Reiter S."/>
            <person name="Rabemananjara F.C.E."/>
            <person name="Schulz S."/>
            <person name="Overmann J."/>
            <person name="Vences M."/>
        </authorList>
    </citation>
    <scope>NUCLEOTIDE SEQUENCE [LARGE SCALE GENOMIC DNA]</scope>
    <source>
        <strain evidence="6 7">Mada1488</strain>
    </source>
</reference>
<dbReference type="Proteomes" id="UP000325161">
    <property type="component" value="Chromosome"/>
</dbReference>
<dbReference type="InterPro" id="IPR003593">
    <property type="entry name" value="AAA+_ATPase"/>
</dbReference>
<dbReference type="GO" id="GO:0043190">
    <property type="term" value="C:ATP-binding cassette (ABC) transporter complex"/>
    <property type="evidence" value="ECO:0007669"/>
    <property type="project" value="InterPro"/>
</dbReference>
<protein>
    <submittedName>
        <fullName evidence="6">ABC transporter ATP-binding protein</fullName>
    </submittedName>
</protein>
<dbReference type="GO" id="GO:0015697">
    <property type="term" value="P:quaternary ammonium group transport"/>
    <property type="evidence" value="ECO:0007669"/>
    <property type="project" value="UniProtKB-ARBA"/>
</dbReference>
<dbReference type="PANTHER" id="PTHR42781:SF4">
    <property type="entry name" value="SPERMIDINE_PUTRESCINE IMPORT ATP-BINDING PROTEIN POTA"/>
    <property type="match status" value="1"/>
</dbReference>
<dbReference type="GO" id="GO:0016887">
    <property type="term" value="F:ATP hydrolysis activity"/>
    <property type="evidence" value="ECO:0007669"/>
    <property type="project" value="InterPro"/>
</dbReference>
<proteinExistence type="predicted"/>
<dbReference type="OrthoDB" id="5298774at2"/>
<dbReference type="Gene3D" id="3.40.50.300">
    <property type="entry name" value="P-loop containing nucleotide triphosphate hydrolases"/>
    <property type="match status" value="1"/>
</dbReference>
<keyword evidence="1" id="KW-0813">Transport</keyword>
<sequence>MSFVHAQARAAAGAPAAVEVEDLVKRFDAQLAVDRVSLSVAPGEIVCLLGPSGCGKTTTLNLVAGFLRPDGGQVRLAGRVVDDLPPHRRQIGMVFQSYALFPHLSVLDNAAFGLTVRGMPRRQARAKALDTLALVQLADYAQRMPQQLSGGQQQRVSIARALAYQPELLLLDEPFSSLDARLRISLRDELKQIQRRLGISALFVTHDQEEAMQLADRVVVMQAGRVAQQGTPHEVYFRPNSRFVAEFLGEANFLPVTSEGDHQVVGSAGSWRVSSTVGTAPGTLMLRPERIALCGSASEAGTRNQVSGRVIGTHFRGASQGIDVQVGDAVWRVTQAGFNVMQVVAGQDVVLAWLPEDGRWLADA</sequence>
<dbReference type="FunFam" id="3.40.50.300:FF:000425">
    <property type="entry name" value="Probable ABC transporter, ATP-binding subunit"/>
    <property type="match status" value="1"/>
</dbReference>
<feature type="domain" description="ABC transporter" evidence="5">
    <location>
        <begin position="18"/>
        <end position="248"/>
    </location>
</feature>
<dbReference type="PANTHER" id="PTHR42781">
    <property type="entry name" value="SPERMIDINE/PUTRESCINE IMPORT ATP-BINDING PROTEIN POTA"/>
    <property type="match status" value="1"/>
</dbReference>
<evidence type="ECO:0000256" key="1">
    <source>
        <dbReference type="ARBA" id="ARBA00022448"/>
    </source>
</evidence>
<evidence type="ECO:0000313" key="7">
    <source>
        <dbReference type="Proteomes" id="UP000325161"/>
    </source>
</evidence>
<dbReference type="SUPFAM" id="SSF50331">
    <property type="entry name" value="MOP-like"/>
    <property type="match status" value="1"/>
</dbReference>
<evidence type="ECO:0000256" key="3">
    <source>
        <dbReference type="ARBA" id="ARBA00022741"/>
    </source>
</evidence>
<dbReference type="InterPro" id="IPR003439">
    <property type="entry name" value="ABC_transporter-like_ATP-bd"/>
</dbReference>
<dbReference type="SUPFAM" id="SSF52540">
    <property type="entry name" value="P-loop containing nucleoside triphosphate hydrolases"/>
    <property type="match status" value="1"/>
</dbReference>
<dbReference type="EMBL" id="CP043046">
    <property type="protein sequence ID" value="QEI08628.1"/>
    <property type="molecule type" value="Genomic_DNA"/>
</dbReference>
<organism evidence="6 7">
    <name type="scientific">Pigmentiphaga aceris</name>
    <dbReference type="NCBI Taxonomy" id="1940612"/>
    <lineage>
        <taxon>Bacteria</taxon>
        <taxon>Pseudomonadati</taxon>
        <taxon>Pseudomonadota</taxon>
        <taxon>Betaproteobacteria</taxon>
        <taxon>Burkholderiales</taxon>
        <taxon>Alcaligenaceae</taxon>
        <taxon>Pigmentiphaga</taxon>
    </lineage>
</organism>
<dbReference type="InterPro" id="IPR017871">
    <property type="entry name" value="ABC_transporter-like_CS"/>
</dbReference>
<dbReference type="InterPro" id="IPR008995">
    <property type="entry name" value="Mo/tungstate-bd_C_term_dom"/>
</dbReference>
<keyword evidence="4 6" id="KW-0067">ATP-binding</keyword>
<dbReference type="Pfam" id="PF00005">
    <property type="entry name" value="ABC_tran"/>
    <property type="match status" value="1"/>
</dbReference>
<dbReference type="InterPro" id="IPR050093">
    <property type="entry name" value="ABC_SmlMolc_Importer"/>
</dbReference>
<evidence type="ECO:0000256" key="4">
    <source>
        <dbReference type="ARBA" id="ARBA00022840"/>
    </source>
</evidence>
<name>A0A5C0B1P0_9BURK</name>
<keyword evidence="7" id="KW-1185">Reference proteome</keyword>
<keyword evidence="3" id="KW-0547">Nucleotide-binding</keyword>
<evidence type="ECO:0000256" key="2">
    <source>
        <dbReference type="ARBA" id="ARBA00022475"/>
    </source>
</evidence>
<dbReference type="SMART" id="SM00382">
    <property type="entry name" value="AAA"/>
    <property type="match status" value="1"/>
</dbReference>
<dbReference type="InterPro" id="IPR013611">
    <property type="entry name" value="Transp-assoc_OB_typ2"/>
</dbReference>
<keyword evidence="2" id="KW-0472">Membrane</keyword>
<gene>
    <name evidence="6" type="ORF">FXN63_24380</name>
</gene>
<dbReference type="PROSITE" id="PS50893">
    <property type="entry name" value="ABC_TRANSPORTER_2"/>
    <property type="match status" value="1"/>
</dbReference>
<dbReference type="AlphaFoldDB" id="A0A5C0B1P0"/>
<dbReference type="GO" id="GO:0022857">
    <property type="term" value="F:transmembrane transporter activity"/>
    <property type="evidence" value="ECO:0007669"/>
    <property type="project" value="InterPro"/>
</dbReference>
<dbReference type="InterPro" id="IPR027417">
    <property type="entry name" value="P-loop_NTPase"/>
</dbReference>
<dbReference type="Pfam" id="PF08402">
    <property type="entry name" value="TOBE_2"/>
    <property type="match status" value="1"/>
</dbReference>
<keyword evidence="2" id="KW-1003">Cell membrane</keyword>
<evidence type="ECO:0000313" key="6">
    <source>
        <dbReference type="EMBL" id="QEI08628.1"/>
    </source>
</evidence>
<accession>A0A5C0B1P0</accession>